<accession>A0A1D6EDA9</accession>
<feature type="region of interest" description="Disordered" evidence="1">
    <location>
        <begin position="134"/>
        <end position="158"/>
    </location>
</feature>
<keyword evidence="2" id="KW-0418">Kinase</keyword>
<sequence>MPVVIPASARPTSTNLLCRCPPAHRHPSPVAATDDLPRPPPGGFCKRARKGSCRRARRGARTRRRPRGCWRTKSCSADNHESENTASTESCGGRGGAVLGLLFTGKTEGWMDASNAAASLYAWLGRFRGARAHLSDTDVSDDDEALDTSDDSVDDGNE</sequence>
<dbReference type="EMBL" id="CM007648">
    <property type="protein sequence ID" value="ONM18273.1"/>
    <property type="molecule type" value="Genomic_DNA"/>
</dbReference>
<feature type="compositionally biased region" description="Acidic residues" evidence="1">
    <location>
        <begin position="138"/>
        <end position="158"/>
    </location>
</feature>
<keyword evidence="2" id="KW-0808">Transferase</keyword>
<dbReference type="EMBL" id="CM007648">
    <property type="protein sequence ID" value="ONM18278.1"/>
    <property type="molecule type" value="Genomic_DNA"/>
</dbReference>
<organism evidence="2">
    <name type="scientific">Zea mays</name>
    <name type="common">Maize</name>
    <dbReference type="NCBI Taxonomy" id="4577"/>
    <lineage>
        <taxon>Eukaryota</taxon>
        <taxon>Viridiplantae</taxon>
        <taxon>Streptophyta</taxon>
        <taxon>Embryophyta</taxon>
        <taxon>Tracheophyta</taxon>
        <taxon>Spermatophyta</taxon>
        <taxon>Magnoliopsida</taxon>
        <taxon>Liliopsida</taxon>
        <taxon>Poales</taxon>
        <taxon>Poaceae</taxon>
        <taxon>PACMAD clade</taxon>
        <taxon>Panicoideae</taxon>
        <taxon>Andropogonodae</taxon>
        <taxon>Andropogoneae</taxon>
        <taxon>Tripsacinae</taxon>
        <taxon>Zea</taxon>
    </lineage>
</organism>
<dbReference type="AlphaFoldDB" id="A0A1D6EDA9"/>
<gene>
    <name evidence="2" type="ORF">ZEAMMB73_Zm00001d004073</name>
</gene>
<feature type="compositionally biased region" description="Basic residues" evidence="1">
    <location>
        <begin position="46"/>
        <end position="70"/>
    </location>
</feature>
<evidence type="ECO:0000256" key="1">
    <source>
        <dbReference type="SAM" id="MobiDB-lite"/>
    </source>
</evidence>
<name>A0A1D6EDA9_MAIZE</name>
<protein>
    <submittedName>
        <fullName evidence="2">Receptor-like kinase</fullName>
    </submittedName>
</protein>
<dbReference type="GO" id="GO:0016301">
    <property type="term" value="F:kinase activity"/>
    <property type="evidence" value="ECO:0007669"/>
    <property type="project" value="UniProtKB-KW"/>
</dbReference>
<proteinExistence type="predicted"/>
<feature type="region of interest" description="Disordered" evidence="1">
    <location>
        <begin position="28"/>
        <end position="93"/>
    </location>
</feature>
<keyword evidence="2" id="KW-0675">Receptor</keyword>
<reference evidence="2" key="1">
    <citation type="submission" date="2015-12" db="EMBL/GenBank/DDBJ databases">
        <title>Update maize B73 reference genome by single molecule sequencing technologies.</title>
        <authorList>
            <consortium name="Maize Genome Sequencing Project"/>
            <person name="Ware D."/>
        </authorList>
    </citation>
    <scope>NUCLEOTIDE SEQUENCE [LARGE SCALE GENOMIC DNA]</scope>
    <source>
        <tissue evidence="2">Seedling</tissue>
    </source>
</reference>
<evidence type="ECO:0000313" key="2">
    <source>
        <dbReference type="EMBL" id="ONM18273.1"/>
    </source>
</evidence>